<evidence type="ECO:0000313" key="1">
    <source>
        <dbReference type="EMBL" id="MVB12054.1"/>
    </source>
</evidence>
<dbReference type="InterPro" id="IPR024523">
    <property type="entry name" value="DUF3793"/>
</dbReference>
<reference evidence="1 2" key="1">
    <citation type="submission" date="2019-09" db="EMBL/GenBank/DDBJ databases">
        <title>Genome sequence of Clostridium sp. EA1.</title>
        <authorList>
            <person name="Poehlein A."/>
            <person name="Bengelsdorf F.R."/>
            <person name="Daniel R."/>
        </authorList>
    </citation>
    <scope>NUCLEOTIDE SEQUENCE [LARGE SCALE GENOMIC DNA]</scope>
    <source>
        <strain evidence="1 2">EA1</strain>
    </source>
</reference>
<keyword evidence="2" id="KW-1185">Reference proteome</keyword>
<protein>
    <recommendedName>
        <fullName evidence="3">DUF3793 family protein</fullName>
    </recommendedName>
</protein>
<proteinExistence type="predicted"/>
<dbReference type="Gene3D" id="3.40.50.360">
    <property type="match status" value="1"/>
</dbReference>
<dbReference type="RefSeq" id="WP_166525148.1">
    <property type="nucleotide sequence ID" value="NZ_VWXL01000081.1"/>
</dbReference>
<name>A0A6N8I1U8_9FIRM</name>
<organism evidence="1 2">
    <name type="scientific">Caproicibacter fermentans</name>
    <dbReference type="NCBI Taxonomy" id="2576756"/>
    <lineage>
        <taxon>Bacteria</taxon>
        <taxon>Bacillati</taxon>
        <taxon>Bacillota</taxon>
        <taxon>Clostridia</taxon>
        <taxon>Eubacteriales</taxon>
        <taxon>Acutalibacteraceae</taxon>
        <taxon>Caproicibacter</taxon>
    </lineage>
</organism>
<dbReference type="InterPro" id="IPR029039">
    <property type="entry name" value="Flavoprotein-like_sf"/>
</dbReference>
<comment type="caution">
    <text evidence="1">The sequence shown here is derived from an EMBL/GenBank/DDBJ whole genome shotgun (WGS) entry which is preliminary data.</text>
</comment>
<gene>
    <name evidence="1" type="ORF">CAFE_27830</name>
</gene>
<sequence>MRRSFESVFVEQCAPTLAGVKPSNLFSFQSFDEDIVKKAVSGQDLELHAYGLSVCLLKQCKTGFFLIYIYRMEWINRILSEQANRDFLERSGYAISNGFTGILRQLSDRFRLERQFPHEIGLFLGYPLHDVVGFIENNGRNFTCSGYWKSYEDTLLTPSGFSADKLPGYDAVAFGCPAMGTEELDDTEFGPMFSALENSLSGKKIALFGSFGWGDGQKNKNT</sequence>
<evidence type="ECO:0000313" key="2">
    <source>
        <dbReference type="Proteomes" id="UP000469440"/>
    </source>
</evidence>
<dbReference type="SUPFAM" id="SSF52218">
    <property type="entry name" value="Flavoproteins"/>
    <property type="match status" value="1"/>
</dbReference>
<dbReference type="Proteomes" id="UP000469440">
    <property type="component" value="Unassembled WGS sequence"/>
</dbReference>
<dbReference type="EMBL" id="VWXL01000081">
    <property type="protein sequence ID" value="MVB12054.1"/>
    <property type="molecule type" value="Genomic_DNA"/>
</dbReference>
<dbReference type="AlphaFoldDB" id="A0A6N8I1U8"/>
<dbReference type="Pfam" id="PF12672">
    <property type="entry name" value="DUF3793"/>
    <property type="match status" value="1"/>
</dbReference>
<accession>A0A6N8I1U8</accession>
<evidence type="ECO:0008006" key="3">
    <source>
        <dbReference type="Google" id="ProtNLM"/>
    </source>
</evidence>